<dbReference type="InterPro" id="IPR000524">
    <property type="entry name" value="Tscrpt_reg_HTH_GntR"/>
</dbReference>
<dbReference type="InterPro" id="IPR036390">
    <property type="entry name" value="WH_DNA-bd_sf"/>
</dbReference>
<keyword evidence="6" id="KW-1185">Reference proteome</keyword>
<evidence type="ECO:0000313" key="5">
    <source>
        <dbReference type="EMBL" id="MBA5764745.1"/>
    </source>
</evidence>
<evidence type="ECO:0000256" key="1">
    <source>
        <dbReference type="ARBA" id="ARBA00023015"/>
    </source>
</evidence>
<evidence type="ECO:0000256" key="2">
    <source>
        <dbReference type="ARBA" id="ARBA00023125"/>
    </source>
</evidence>
<organism evidence="5 6">
    <name type="scientific">Vibrio marinisediminis</name>
    <dbReference type="NCBI Taxonomy" id="2758441"/>
    <lineage>
        <taxon>Bacteria</taxon>
        <taxon>Pseudomonadati</taxon>
        <taxon>Pseudomonadota</taxon>
        <taxon>Gammaproteobacteria</taxon>
        <taxon>Vibrionales</taxon>
        <taxon>Vibrionaceae</taxon>
        <taxon>Vibrio</taxon>
    </lineage>
</organism>
<proteinExistence type="predicted"/>
<dbReference type="Gene3D" id="1.10.10.10">
    <property type="entry name" value="Winged helix-like DNA-binding domain superfamily/Winged helix DNA-binding domain"/>
    <property type="match status" value="1"/>
</dbReference>
<dbReference type="GO" id="GO:0003700">
    <property type="term" value="F:DNA-binding transcription factor activity"/>
    <property type="evidence" value="ECO:0007669"/>
    <property type="project" value="InterPro"/>
</dbReference>
<reference evidence="5 6" key="1">
    <citation type="submission" date="2020-07" db="EMBL/GenBank/DDBJ databases">
        <title>Vibrio marinisediminis sp. nov., isolated from marine sediment.</title>
        <authorList>
            <person name="Ji X."/>
        </authorList>
    </citation>
    <scope>NUCLEOTIDE SEQUENCE [LARGE SCALE GENOMIC DNA]</scope>
    <source>
        <strain evidence="5 6">404</strain>
    </source>
</reference>
<evidence type="ECO:0000259" key="4">
    <source>
        <dbReference type="PROSITE" id="PS50949"/>
    </source>
</evidence>
<name>A0A7W2FUZ7_9VIBR</name>
<dbReference type="Proteomes" id="UP000571701">
    <property type="component" value="Unassembled WGS sequence"/>
</dbReference>
<feature type="domain" description="HTH gntR-type" evidence="4">
    <location>
        <begin position="13"/>
        <end position="75"/>
    </location>
</feature>
<dbReference type="PROSITE" id="PS50949">
    <property type="entry name" value="HTH_GNTR"/>
    <property type="match status" value="1"/>
</dbReference>
<dbReference type="PANTHER" id="PTHR43537:SF20">
    <property type="entry name" value="HTH-TYPE TRANSCRIPTIONAL REPRESSOR GLAR"/>
    <property type="match status" value="1"/>
</dbReference>
<accession>A0A7W2FUZ7</accession>
<dbReference type="AlphaFoldDB" id="A0A7W2FUZ7"/>
<dbReference type="GO" id="GO:0003677">
    <property type="term" value="F:DNA binding"/>
    <property type="evidence" value="ECO:0007669"/>
    <property type="project" value="UniProtKB-KW"/>
</dbReference>
<keyword evidence="2" id="KW-0238">DNA-binding</keyword>
<evidence type="ECO:0000256" key="3">
    <source>
        <dbReference type="ARBA" id="ARBA00023163"/>
    </source>
</evidence>
<evidence type="ECO:0000313" key="6">
    <source>
        <dbReference type="Proteomes" id="UP000571701"/>
    </source>
</evidence>
<dbReference type="InterPro" id="IPR036388">
    <property type="entry name" value="WH-like_DNA-bd_sf"/>
</dbReference>
<protein>
    <submittedName>
        <fullName evidence="5">GntR family transcriptional regulator</fullName>
    </submittedName>
</protein>
<dbReference type="PANTHER" id="PTHR43537">
    <property type="entry name" value="TRANSCRIPTIONAL REGULATOR, GNTR FAMILY"/>
    <property type="match status" value="1"/>
</dbReference>
<dbReference type="EMBL" id="JACFYF010000117">
    <property type="protein sequence ID" value="MBA5764745.1"/>
    <property type="molecule type" value="Genomic_DNA"/>
</dbReference>
<dbReference type="SMART" id="SM00345">
    <property type="entry name" value="HTH_GNTR"/>
    <property type="match status" value="1"/>
</dbReference>
<dbReference type="Pfam" id="PF00392">
    <property type="entry name" value="GntR"/>
    <property type="match status" value="1"/>
</dbReference>
<comment type="caution">
    <text evidence="5">The sequence shown here is derived from an EMBL/GenBank/DDBJ whole genome shotgun (WGS) entry which is preliminary data.</text>
</comment>
<sequence length="75" mass="8398">MTIQGFDTRPGEGSATQRAYQMLRHMIVTGVLRPGEKLKIDALRRKLDTGASPIREALSLLTSDNLVERIDQRGF</sequence>
<feature type="non-terminal residue" evidence="5">
    <location>
        <position position="75"/>
    </location>
</feature>
<dbReference type="SUPFAM" id="SSF46785">
    <property type="entry name" value="Winged helix' DNA-binding domain"/>
    <property type="match status" value="1"/>
</dbReference>
<gene>
    <name evidence="5" type="ORF">H2O73_20570</name>
</gene>
<keyword evidence="3" id="KW-0804">Transcription</keyword>
<keyword evidence="1" id="KW-0805">Transcription regulation</keyword>